<reference evidence="2 3" key="1">
    <citation type="submission" date="2024-09" db="EMBL/GenBank/DDBJ databases">
        <title>Laminarin stimulates single cell rates of sulfate reduction while oxygen inhibits transcriptomic activity in coastal marine sediment.</title>
        <authorList>
            <person name="Lindsay M."/>
            <person name="Orcutt B."/>
            <person name="Emerson D."/>
            <person name="Stepanauskas R."/>
            <person name="D'Angelo T."/>
        </authorList>
    </citation>
    <scope>NUCLEOTIDE SEQUENCE [LARGE SCALE GENOMIC DNA]</scope>
    <source>
        <strain evidence="2">SAG AM-311-K15</strain>
    </source>
</reference>
<feature type="domain" description="HD" evidence="1">
    <location>
        <begin position="20"/>
        <end position="96"/>
    </location>
</feature>
<dbReference type="Gene3D" id="1.10.3210.10">
    <property type="entry name" value="Hypothetical protein af1432"/>
    <property type="match status" value="1"/>
</dbReference>
<dbReference type="InterPro" id="IPR006674">
    <property type="entry name" value="HD_domain"/>
</dbReference>
<comment type="caution">
    <text evidence="2">The sequence shown here is derived from an EMBL/GenBank/DDBJ whole genome shotgun (WGS) entry which is preliminary data.</text>
</comment>
<accession>A0ABV6Z3A0</accession>
<dbReference type="CDD" id="cd00077">
    <property type="entry name" value="HDc"/>
    <property type="match status" value="1"/>
</dbReference>
<protein>
    <submittedName>
        <fullName evidence="2">HDIG domain-containing metalloprotein</fullName>
    </submittedName>
</protein>
<dbReference type="InterPro" id="IPR006675">
    <property type="entry name" value="HDIG_dom"/>
</dbReference>
<keyword evidence="3" id="KW-1185">Reference proteome</keyword>
<sequence length="184" mass="20683">MNRDSALQLLKKYIQNDQLIKHSLATEAIMRKLAVELDEDPERWGMIGLLHDLDFDQTKDNPEKHTVIAAKLLTDNGFDQNFIDAVQSHNAEELGLERKTTVEFALTAAESITGLIVATTLVYPEKKIAAVKSKSIRKRMKAKAFARAVSRERILECEQLGVEFPRFVEISLTAMGEISDELGL</sequence>
<evidence type="ECO:0000313" key="3">
    <source>
        <dbReference type="Proteomes" id="UP001594351"/>
    </source>
</evidence>
<organism evidence="2 3">
    <name type="scientific">candidate division CSSED10-310 bacterium</name>
    <dbReference type="NCBI Taxonomy" id="2855610"/>
    <lineage>
        <taxon>Bacteria</taxon>
        <taxon>Bacteria division CSSED10-310</taxon>
    </lineage>
</organism>
<gene>
    <name evidence="2" type="ORF">ACFL27_22015</name>
</gene>
<evidence type="ECO:0000313" key="2">
    <source>
        <dbReference type="EMBL" id="MFC1852884.1"/>
    </source>
</evidence>
<name>A0ABV6Z3A0_UNCC1</name>
<dbReference type="Pfam" id="PF01966">
    <property type="entry name" value="HD"/>
    <property type="match status" value="1"/>
</dbReference>
<dbReference type="Proteomes" id="UP001594351">
    <property type="component" value="Unassembled WGS sequence"/>
</dbReference>
<evidence type="ECO:0000259" key="1">
    <source>
        <dbReference type="Pfam" id="PF01966"/>
    </source>
</evidence>
<dbReference type="PANTHER" id="PTHR38659">
    <property type="entry name" value="METAL-DEPENDENT PHOSPHOHYDROLASE"/>
    <property type="match status" value="1"/>
</dbReference>
<dbReference type="NCBIfam" id="TIGR00277">
    <property type="entry name" value="HDIG"/>
    <property type="match status" value="1"/>
</dbReference>
<dbReference type="SUPFAM" id="SSF109604">
    <property type="entry name" value="HD-domain/PDEase-like"/>
    <property type="match status" value="1"/>
</dbReference>
<dbReference type="EMBL" id="JBHPBY010000383">
    <property type="protein sequence ID" value="MFC1852884.1"/>
    <property type="molecule type" value="Genomic_DNA"/>
</dbReference>
<proteinExistence type="predicted"/>
<dbReference type="PANTHER" id="PTHR38659:SF1">
    <property type="entry name" value="METAL DEPENDENT PHOSPHOHYDROLASE"/>
    <property type="match status" value="1"/>
</dbReference>
<dbReference type="InterPro" id="IPR003607">
    <property type="entry name" value="HD/PDEase_dom"/>
</dbReference>